<dbReference type="Gene3D" id="6.10.250.2130">
    <property type="match status" value="1"/>
</dbReference>
<proteinExistence type="predicted"/>
<evidence type="ECO:0000256" key="1">
    <source>
        <dbReference type="ARBA" id="ARBA00004182"/>
    </source>
</evidence>
<keyword evidence="3" id="KW-0946">Virion</keyword>
<evidence type="ECO:0000256" key="2">
    <source>
        <dbReference type="ARBA" id="ARBA00022692"/>
    </source>
</evidence>
<comment type="subcellular location">
    <subcellularLocation>
        <location evidence="1">Virion membrane</location>
    </subcellularLocation>
</comment>
<evidence type="ECO:0000256" key="6">
    <source>
        <dbReference type="SAM" id="Phobius"/>
    </source>
</evidence>
<accession>A0A7M1I6P0</accession>
<evidence type="ECO:0000256" key="3">
    <source>
        <dbReference type="ARBA" id="ARBA00022844"/>
    </source>
</evidence>
<dbReference type="Gene3D" id="6.10.250.3010">
    <property type="match status" value="1"/>
</dbReference>
<dbReference type="Gene3D" id="6.20.460.10">
    <property type="match status" value="1"/>
</dbReference>
<dbReference type="InterPro" id="IPR004955">
    <property type="entry name" value="Baculovirus_Gp64"/>
</dbReference>
<gene>
    <name evidence="7" type="primary">GP</name>
</gene>
<dbReference type="Pfam" id="PF03273">
    <property type="entry name" value="Baculo_gp64"/>
    <property type="match status" value="1"/>
</dbReference>
<dbReference type="EMBL" id="MT628419">
    <property type="protein sequence ID" value="QOQ34670.1"/>
    <property type="molecule type" value="Viral_cRNA"/>
</dbReference>
<keyword evidence="4 6" id="KW-0472">Membrane</keyword>
<dbReference type="GO" id="GO:0019031">
    <property type="term" value="C:viral envelope"/>
    <property type="evidence" value="ECO:0007669"/>
    <property type="project" value="InterPro"/>
</dbReference>
<keyword evidence="2 6" id="KW-0812">Transmembrane</keyword>
<sequence length="520" mass="58709">MDYIIRTTIAILFLSTTQQIEVCNRAQQQGPYTLADYQEKPLNISRIQIKVVKTSVVAKGLNFHIGYRALWRSYCYNGGSLDKNTGCYNDLVAKPPTESELRSWRQTQKCCTGPDAIDAWGSSASVCWSDWKMESCYTAKELKRYSNNNHFAYHTCNLSWRCGFKSTHTDVRLQANGGLVSMVAVLPNGTLIPIANSKPTYWTDDSFAYLYDPTNTEKKTESTFLWCFKEHIRPMTELSGAMYDTHYLGGTHDQSPQFNYYCRDNGYYFELPANRLVCLPTSCYKREGAIVNTMHPDTWKISEKLHSASQFDVNNVVHSLVYETEGLRLALSQLDHRFATLSKLFNRLTQSLAKIDDRLLGALLGQDVSSRFISPTRFMLSPCLSTPEGESNCHNSSIYKDGRWVHNSDPTQCFSLSKSQPVDLYSFKELWLPQLLDVNVEGVVADEEGWSFVAQSRQALIDTMTYTKNGGRGTSLEDVLGYPSGWIDGKLHGLLLNGAISWIVIVGVVLIGVCLVKRVF</sequence>
<keyword evidence="6" id="KW-1133">Transmembrane helix</keyword>
<keyword evidence="5" id="KW-0325">Glycoprotein</keyword>
<feature type="transmembrane region" description="Helical" evidence="6">
    <location>
        <begin position="494"/>
        <end position="516"/>
    </location>
</feature>
<reference evidence="7" key="1">
    <citation type="submission" date="2020-06" db="EMBL/GenBank/DDBJ databases">
        <title>A comparative study of ten Thogotovirus isolates and their distinct in vivo characteristics.</title>
        <authorList>
            <person name="Fuchs J."/>
            <person name="Lamkiewicz K."/>
            <person name="Hoelzer M."/>
            <person name="Marz M."/>
            <person name="Kochs G."/>
        </authorList>
    </citation>
    <scope>NUCLEOTIDE SEQUENCE</scope>
    <source>
        <strain evidence="7">Batken virus</strain>
    </source>
</reference>
<evidence type="ECO:0000256" key="4">
    <source>
        <dbReference type="ARBA" id="ARBA00023136"/>
    </source>
</evidence>
<evidence type="ECO:0000256" key="5">
    <source>
        <dbReference type="ARBA" id="ARBA00023180"/>
    </source>
</evidence>
<evidence type="ECO:0000313" key="7">
    <source>
        <dbReference type="EMBL" id="QOQ34670.1"/>
    </source>
</evidence>
<dbReference type="GO" id="GO:0044003">
    <property type="term" value="P:symbiont-mediated perturbation of host process"/>
    <property type="evidence" value="ECO:0007669"/>
    <property type="project" value="InterPro"/>
</dbReference>
<name>A0A7M1I6P0_9ORTO</name>
<protein>
    <submittedName>
        <fullName evidence="7">Glycoprotein</fullName>
    </submittedName>
</protein>
<dbReference type="GO" id="GO:0055036">
    <property type="term" value="C:virion membrane"/>
    <property type="evidence" value="ECO:0007669"/>
    <property type="project" value="UniProtKB-SubCell"/>
</dbReference>
<organism evidence="7">
    <name type="scientific">Thogotovirus dhoriense</name>
    <dbReference type="NCBI Taxonomy" id="11318"/>
    <lineage>
        <taxon>Viruses</taxon>
        <taxon>Riboviria</taxon>
        <taxon>Orthornavirae</taxon>
        <taxon>Negarnaviricota</taxon>
        <taxon>Polyploviricotina</taxon>
        <taxon>Insthoviricetes</taxon>
        <taxon>Articulavirales</taxon>
        <taxon>Orthomyxoviridae</taxon>
        <taxon>Thogotovirus</taxon>
    </lineage>
</organism>